<dbReference type="AlphaFoldDB" id="A0A835YCS4"/>
<gene>
    <name evidence="1" type="ORF">HYH03_001814</name>
</gene>
<keyword evidence="2" id="KW-1185">Reference proteome</keyword>
<accession>A0A835YCS4</accession>
<evidence type="ECO:0000313" key="2">
    <source>
        <dbReference type="Proteomes" id="UP000612055"/>
    </source>
</evidence>
<comment type="caution">
    <text evidence="1">The sequence shown here is derived from an EMBL/GenBank/DDBJ whole genome shotgun (WGS) entry which is preliminary data.</text>
</comment>
<dbReference type="Proteomes" id="UP000612055">
    <property type="component" value="Unassembled WGS sequence"/>
</dbReference>
<proteinExistence type="predicted"/>
<evidence type="ECO:0000313" key="1">
    <source>
        <dbReference type="EMBL" id="KAG2500236.1"/>
    </source>
</evidence>
<sequence length="528" mass="54486">MLRIVAENVHRVHIAAGVEHQVRVDGTHHLLTALASIPGAAEYVERGTICVDPVALLRKFRLLKKPLFSWMRPQLATQDPTHFLHLYSNFGAEATSMKYWPDHKRAGEAELTQPASVGVRPGTDLFTTVGFHTRYHQAFANKVRGEAVRLVLKAALNQPLTEELAQRIAARTRSLLSALYDTNSLPPPPLAAGLVAPVFNKKVLGHDTRFGQPGGADPSEAGRKAQELGYGFGGVNGASPLEAGRKAVELGYGFGGVNGADAVEAGRLGGEKAVELGYGFGGVNGASPSEAGRKAVELGYGFGGVNGADAVEAGRLGGEKAVELGYGFGGVNGASPLEAGRKAVELGYGFGGVNGADAVEAGRLGGEKAVELGYGFGGVNGASPSEAGRKAVELGYGFGGVNGADAVEAGRLGGEKAVELGYGFGGVNGASPSEAAEKAVELGYGFGGVNGDSPSEACRRSNKAQGKASEGESAGVCALSGLTGKKGKLLCPNSGQHGPWLRWGNGGLALCSTCYKRIYFREARGRPE</sequence>
<organism evidence="1 2">
    <name type="scientific">Edaphochlamys debaryana</name>
    <dbReference type="NCBI Taxonomy" id="47281"/>
    <lineage>
        <taxon>Eukaryota</taxon>
        <taxon>Viridiplantae</taxon>
        <taxon>Chlorophyta</taxon>
        <taxon>core chlorophytes</taxon>
        <taxon>Chlorophyceae</taxon>
        <taxon>CS clade</taxon>
        <taxon>Chlamydomonadales</taxon>
        <taxon>Chlamydomonadales incertae sedis</taxon>
        <taxon>Edaphochlamys</taxon>
    </lineage>
</organism>
<name>A0A835YCS4_9CHLO</name>
<dbReference type="EMBL" id="JAEHOE010000004">
    <property type="protein sequence ID" value="KAG2500236.1"/>
    <property type="molecule type" value="Genomic_DNA"/>
</dbReference>
<reference evidence="1" key="1">
    <citation type="journal article" date="2020" name="bioRxiv">
        <title>Comparative genomics of Chlamydomonas.</title>
        <authorList>
            <person name="Craig R.J."/>
            <person name="Hasan A.R."/>
            <person name="Ness R.W."/>
            <person name="Keightley P.D."/>
        </authorList>
    </citation>
    <scope>NUCLEOTIDE SEQUENCE</scope>
    <source>
        <strain evidence="1">CCAP 11/70</strain>
    </source>
</reference>
<protein>
    <submittedName>
        <fullName evidence="1">Uncharacterized protein</fullName>
    </submittedName>
</protein>